<protein>
    <recommendedName>
        <fullName evidence="3">Calmodulin</fullName>
    </recommendedName>
</protein>
<dbReference type="AlphaFoldDB" id="A0A813L2K8"/>
<name>A0A813L2K8_POLGL</name>
<dbReference type="EMBL" id="CAJNNW010033296">
    <property type="protein sequence ID" value="CAE8718045.1"/>
    <property type="molecule type" value="Genomic_DNA"/>
</dbReference>
<evidence type="ECO:0000313" key="1">
    <source>
        <dbReference type="EMBL" id="CAE8718045.1"/>
    </source>
</evidence>
<sequence>VDFSKSGTVSFLQFLRLMRMHREAELRISMEAFQRFCQGRKTLPANLVPKALAEMGFTGSMAGRKVDDAQVDQAMADEAETDDDAASLAASSIEAALACSSTVDALRSAIYSQEDQAQVEEAKAKAPASLEESTAAVQDKGSLDFEQFSDLADTCRLEKVARRRHSAGFSDAQLEAFHERFT</sequence>
<evidence type="ECO:0008006" key="3">
    <source>
        <dbReference type="Google" id="ProtNLM"/>
    </source>
</evidence>
<comment type="caution">
    <text evidence="1">The sequence shown here is derived from an EMBL/GenBank/DDBJ whole genome shotgun (WGS) entry which is preliminary data.</text>
</comment>
<feature type="non-terminal residue" evidence="1">
    <location>
        <position position="182"/>
    </location>
</feature>
<proteinExistence type="predicted"/>
<accession>A0A813L2K8</accession>
<reference evidence="1" key="1">
    <citation type="submission" date="2021-02" db="EMBL/GenBank/DDBJ databases">
        <authorList>
            <person name="Dougan E. K."/>
            <person name="Rhodes N."/>
            <person name="Thang M."/>
            <person name="Chan C."/>
        </authorList>
    </citation>
    <scope>NUCLEOTIDE SEQUENCE</scope>
</reference>
<gene>
    <name evidence="1" type="ORF">PGLA2088_LOCUS39853</name>
</gene>
<evidence type="ECO:0000313" key="2">
    <source>
        <dbReference type="Proteomes" id="UP000626109"/>
    </source>
</evidence>
<organism evidence="1 2">
    <name type="scientific">Polarella glacialis</name>
    <name type="common">Dinoflagellate</name>
    <dbReference type="NCBI Taxonomy" id="89957"/>
    <lineage>
        <taxon>Eukaryota</taxon>
        <taxon>Sar</taxon>
        <taxon>Alveolata</taxon>
        <taxon>Dinophyceae</taxon>
        <taxon>Suessiales</taxon>
        <taxon>Suessiaceae</taxon>
        <taxon>Polarella</taxon>
    </lineage>
</organism>
<dbReference type="Proteomes" id="UP000626109">
    <property type="component" value="Unassembled WGS sequence"/>
</dbReference>
<feature type="non-terminal residue" evidence="1">
    <location>
        <position position="1"/>
    </location>
</feature>